<dbReference type="STRING" id="59733.SAMN05421769_3156"/>
<feature type="transmembrane region" description="Helical" evidence="1">
    <location>
        <begin position="116"/>
        <end position="138"/>
    </location>
</feature>
<name>A0A1N6I8Y5_9FLAO</name>
<feature type="transmembrane region" description="Helical" evidence="1">
    <location>
        <begin position="349"/>
        <end position="373"/>
    </location>
</feature>
<feature type="transmembrane region" description="Helical" evidence="1">
    <location>
        <begin position="29"/>
        <end position="53"/>
    </location>
</feature>
<keyword evidence="1" id="KW-0472">Membrane</keyword>
<proteinExistence type="predicted"/>
<evidence type="ECO:0000256" key="1">
    <source>
        <dbReference type="SAM" id="Phobius"/>
    </source>
</evidence>
<gene>
    <name evidence="2" type="ORF">SAMN05421769_3156</name>
</gene>
<feature type="transmembrane region" description="Helical" evidence="1">
    <location>
        <begin position="74"/>
        <end position="92"/>
    </location>
</feature>
<feature type="transmembrane region" description="Helical" evidence="1">
    <location>
        <begin position="180"/>
        <end position="198"/>
    </location>
</feature>
<accession>A0A1N6I8Y5</accession>
<dbReference type="EMBL" id="FSRQ01000003">
    <property type="protein sequence ID" value="SIO28481.1"/>
    <property type="molecule type" value="Genomic_DNA"/>
</dbReference>
<dbReference type="RefSeq" id="WP_074231389.1">
    <property type="nucleotide sequence ID" value="NZ_FSRQ01000003.1"/>
</dbReference>
<reference evidence="3" key="1">
    <citation type="submission" date="2016-12" db="EMBL/GenBank/DDBJ databases">
        <authorList>
            <person name="Varghese N."/>
            <person name="Submissions S."/>
        </authorList>
    </citation>
    <scope>NUCLEOTIDE SEQUENCE [LARGE SCALE GENOMIC DNA]</scope>
    <source>
        <strain evidence="3">DSM 16779</strain>
    </source>
</reference>
<feature type="transmembrane region" description="Helical" evidence="1">
    <location>
        <begin position="230"/>
        <end position="247"/>
    </location>
</feature>
<keyword evidence="1" id="KW-0812">Transmembrane</keyword>
<evidence type="ECO:0000313" key="3">
    <source>
        <dbReference type="Proteomes" id="UP000184782"/>
    </source>
</evidence>
<dbReference type="Proteomes" id="UP000184782">
    <property type="component" value="Unassembled WGS sequence"/>
</dbReference>
<keyword evidence="1" id="KW-1133">Transmembrane helix</keyword>
<feature type="transmembrane region" description="Helical" evidence="1">
    <location>
        <begin position="385"/>
        <end position="405"/>
    </location>
</feature>
<sequence length="434" mass="50245">MIIFLLFLQFLLTSLILYKEIFVNKLRYLASGIFFSIYLLLFVLVPIILHCFYGGARSIIAGKDNLILNFEVYIIYNLLGLVLLSTSVFIIYKRRLLKPKFNGVSFYPTLANKTGIIIVLGLFIFIYSTGLSLSELFSISRFGWIETGDYNVILSVLSTYLIALTPVYIYLFFFSKKSKLTKVIFLMCLVSLIVYSIITKDRKSFFYIFSGFLAAKYHKNYCSFSVNKKHLIIGFALFLVFVFSQFIRDFAPRYFLNEDIDFVEEFYLSSSRIIEYSDLSYFYRASVEAIYQNYENDFYIPLGIIRRTLFFYLPANLSGGLKIEDMSAVFSDVVGGGTSSRRGSMPPGFFGIFVLSFGWLFSIFLMPLISYFIHKIDILFIKKITILQIVAITLYFTGVVFVFRGDESTSFYFFISNLVFLKIIISTRIFKNIQ</sequence>
<organism evidence="2 3">
    <name type="scientific">Chryseobacterium scophthalmum</name>
    <dbReference type="NCBI Taxonomy" id="59733"/>
    <lineage>
        <taxon>Bacteria</taxon>
        <taxon>Pseudomonadati</taxon>
        <taxon>Bacteroidota</taxon>
        <taxon>Flavobacteriia</taxon>
        <taxon>Flavobacteriales</taxon>
        <taxon>Weeksellaceae</taxon>
        <taxon>Chryseobacterium group</taxon>
        <taxon>Chryseobacterium</taxon>
    </lineage>
</organism>
<feature type="transmembrane region" description="Helical" evidence="1">
    <location>
        <begin position="411"/>
        <end position="430"/>
    </location>
</feature>
<evidence type="ECO:0000313" key="2">
    <source>
        <dbReference type="EMBL" id="SIO28481.1"/>
    </source>
</evidence>
<feature type="transmembrane region" description="Helical" evidence="1">
    <location>
        <begin position="150"/>
        <end position="174"/>
    </location>
</feature>
<dbReference type="AlphaFoldDB" id="A0A1N6I8Y5"/>
<protein>
    <recommendedName>
        <fullName evidence="4">Oligosaccharide repeat unit polymerase</fullName>
    </recommendedName>
</protein>
<evidence type="ECO:0008006" key="4">
    <source>
        <dbReference type="Google" id="ProtNLM"/>
    </source>
</evidence>
<keyword evidence="3" id="KW-1185">Reference proteome</keyword>